<sequence length="519" mass="55346">MAAVQTLTWDDAWTLAPEIILSLFTILLIVLDLVLPKRINRNLIGWLSIVGLIAAAACVLIWIGTINGSASDSSSGVRSLLGGSYVVDDFGNLLKLAFIGAAALIVLGSLGTVKDDQVPIKGEMYYLVLPAVLGAMVMSSSGDLITMFVGLELLSITTYILVAVRKRNLASGEAAFKYVVSGGVASAFILYGMSFLYGITGATNVNAIRTSLASMSGDFDALIYIAFFLMIAGFAVKLALAPFHAWAADVYQGAPTPVTAFLGVVAKGAAFAMMYRIFVNTVYALGQSNAQIKDDLFLALSVLAAAAMIVGTTGALMQRNLKRLLALSGVANAGILLIPLTTAFQTEMHADFFSEFLFYFIAYVFMNVGAFTVLTVIGRSTGSETMSSFEGLYHRAPWLAVSMTVLLCSLAGLPVTGGFFGKLYILFGTAQTHQYWLGAVLLVTTIVSYAVYFGIIRQMYLRSGSSDAGVEVPVAPGIVIGLSVIATLVLGFLPSPIFSWIHDTFSVFSEQSDLFMLLR</sequence>
<dbReference type="HAMAP" id="MF_00445">
    <property type="entry name" value="NDH1_NuoN_1"/>
    <property type="match status" value="1"/>
</dbReference>
<dbReference type="Proteomes" id="UP001596113">
    <property type="component" value="Unassembled WGS sequence"/>
</dbReference>
<keyword evidence="5" id="KW-1278">Translocase</keyword>
<feature type="domain" description="NADH:quinone oxidoreductase/Mrp antiporter transmembrane" evidence="7">
    <location>
        <begin position="141"/>
        <end position="446"/>
    </location>
</feature>
<evidence type="ECO:0000256" key="3">
    <source>
        <dbReference type="ARBA" id="ARBA00022989"/>
    </source>
</evidence>
<evidence type="ECO:0000259" key="7">
    <source>
        <dbReference type="Pfam" id="PF00361"/>
    </source>
</evidence>
<evidence type="ECO:0000313" key="8">
    <source>
        <dbReference type="EMBL" id="MFC5403593.1"/>
    </source>
</evidence>
<organism evidence="8 9">
    <name type="scientific">Cohnella soli</name>
    <dbReference type="NCBI Taxonomy" id="425005"/>
    <lineage>
        <taxon>Bacteria</taxon>
        <taxon>Bacillati</taxon>
        <taxon>Bacillota</taxon>
        <taxon>Bacilli</taxon>
        <taxon>Bacillales</taxon>
        <taxon>Paenibacillaceae</taxon>
        <taxon>Cohnella</taxon>
    </lineage>
</organism>
<keyword evidence="5" id="KW-0520">NAD</keyword>
<feature type="transmembrane region" description="Helical" evidence="5">
    <location>
        <begin position="258"/>
        <end position="278"/>
    </location>
</feature>
<dbReference type="RefSeq" id="WP_378133074.1">
    <property type="nucleotide sequence ID" value="NZ_JBHSMI010000023.1"/>
</dbReference>
<name>A0ABW0HT56_9BACL</name>
<comment type="subunit">
    <text evidence="5">NDH-1 is composed of 14 different subunits. Subunits NuoA, H, J, K, L, M, N constitute the membrane sector of the complex.</text>
</comment>
<feature type="transmembrane region" description="Helical" evidence="5">
    <location>
        <begin position="43"/>
        <end position="63"/>
    </location>
</feature>
<dbReference type="NCBIfam" id="TIGR01770">
    <property type="entry name" value="NDH_I_N"/>
    <property type="match status" value="1"/>
</dbReference>
<keyword evidence="2 5" id="KW-0812">Transmembrane</keyword>
<proteinExistence type="inferred from homology"/>
<dbReference type="EMBL" id="JBHSMI010000023">
    <property type="protein sequence ID" value="MFC5403593.1"/>
    <property type="molecule type" value="Genomic_DNA"/>
</dbReference>
<keyword evidence="5" id="KW-1003">Cell membrane</keyword>
<reference evidence="9" key="1">
    <citation type="journal article" date="2019" name="Int. J. Syst. Evol. Microbiol.">
        <title>The Global Catalogue of Microorganisms (GCM) 10K type strain sequencing project: providing services to taxonomists for standard genome sequencing and annotation.</title>
        <authorList>
            <consortium name="The Broad Institute Genomics Platform"/>
            <consortium name="The Broad Institute Genome Sequencing Center for Infectious Disease"/>
            <person name="Wu L."/>
            <person name="Ma J."/>
        </authorList>
    </citation>
    <scope>NUCLEOTIDE SEQUENCE [LARGE SCALE GENOMIC DNA]</scope>
    <source>
        <strain evidence="9">CGMCC 1.18575</strain>
    </source>
</reference>
<gene>
    <name evidence="5" type="primary">nuoN</name>
    <name evidence="8" type="ORF">ACFPOF_12695</name>
</gene>
<comment type="function">
    <text evidence="5">NDH-1 shuttles electrons from NADH, via FMN and iron-sulfur (Fe-S) centers, to quinones in the respiratory chain. The immediate electron acceptor for the enzyme in this species is believed to be a menaquinone. Couples the redox reaction to proton translocation (for every two electrons transferred, four hydrogen ions are translocated across the cytoplasmic membrane), and thus conserves the redox energy in a proton gradient.</text>
</comment>
<dbReference type="Pfam" id="PF00361">
    <property type="entry name" value="Proton_antipo_M"/>
    <property type="match status" value="1"/>
</dbReference>
<comment type="caution">
    <text evidence="8">The sequence shown here is derived from an EMBL/GenBank/DDBJ whole genome shotgun (WGS) entry which is preliminary data.</text>
</comment>
<evidence type="ECO:0000256" key="5">
    <source>
        <dbReference type="HAMAP-Rule" id="MF_00445"/>
    </source>
</evidence>
<keyword evidence="4 5" id="KW-0472">Membrane</keyword>
<feature type="transmembrane region" description="Helical" evidence="5">
    <location>
        <begin position="435"/>
        <end position="456"/>
    </location>
</feature>
<comment type="subcellular location">
    <subcellularLocation>
        <location evidence="1 5">Cell membrane</location>
        <topology evidence="1 5">Multi-pass membrane protein</topology>
    </subcellularLocation>
    <subcellularLocation>
        <location evidence="6">Membrane</location>
        <topology evidence="6">Multi-pass membrane protein</topology>
    </subcellularLocation>
</comment>
<comment type="catalytic activity">
    <reaction evidence="5">
        <text>a quinone + NADH + 5 H(+)(in) = a quinol + NAD(+) + 4 H(+)(out)</text>
        <dbReference type="Rhea" id="RHEA:57888"/>
        <dbReference type="ChEBI" id="CHEBI:15378"/>
        <dbReference type="ChEBI" id="CHEBI:24646"/>
        <dbReference type="ChEBI" id="CHEBI:57540"/>
        <dbReference type="ChEBI" id="CHEBI:57945"/>
        <dbReference type="ChEBI" id="CHEBI:132124"/>
    </reaction>
</comment>
<keyword evidence="5" id="KW-0813">Transport</keyword>
<protein>
    <recommendedName>
        <fullName evidence="5">NADH-quinone oxidoreductase subunit N</fullName>
        <ecNumber evidence="5">7.1.1.-</ecNumber>
    </recommendedName>
    <alternativeName>
        <fullName evidence="5">NADH dehydrogenase I subunit N</fullName>
    </alternativeName>
    <alternativeName>
        <fullName evidence="5">NDH-1 subunit N</fullName>
    </alternativeName>
</protein>
<evidence type="ECO:0000256" key="1">
    <source>
        <dbReference type="ARBA" id="ARBA00004651"/>
    </source>
</evidence>
<feature type="transmembrane region" description="Helical" evidence="5">
    <location>
        <begin position="12"/>
        <end position="31"/>
    </location>
</feature>
<feature type="transmembrane region" description="Helical" evidence="5">
    <location>
        <begin position="93"/>
        <end position="112"/>
    </location>
</feature>
<keyword evidence="3 5" id="KW-1133">Transmembrane helix</keyword>
<feature type="transmembrane region" description="Helical" evidence="5">
    <location>
        <begin position="176"/>
        <end position="201"/>
    </location>
</feature>
<dbReference type="InterPro" id="IPR001750">
    <property type="entry name" value="ND/Mrp_TM"/>
</dbReference>
<dbReference type="InterPro" id="IPR010096">
    <property type="entry name" value="NADH-Q_OxRdtase_suN/2"/>
</dbReference>
<feature type="transmembrane region" description="Helical" evidence="5">
    <location>
        <begin position="356"/>
        <end position="377"/>
    </location>
</feature>
<evidence type="ECO:0000256" key="4">
    <source>
        <dbReference type="ARBA" id="ARBA00023136"/>
    </source>
</evidence>
<dbReference type="EC" id="7.1.1.-" evidence="5"/>
<comment type="similarity">
    <text evidence="5">Belongs to the complex I subunit 2 family.</text>
</comment>
<feature type="transmembrane region" description="Helical" evidence="5">
    <location>
        <begin position="398"/>
        <end position="415"/>
    </location>
</feature>
<feature type="transmembrane region" description="Helical" evidence="5">
    <location>
        <begin position="298"/>
        <end position="317"/>
    </location>
</feature>
<feature type="transmembrane region" description="Helical" evidence="5">
    <location>
        <begin position="124"/>
        <end position="141"/>
    </location>
</feature>
<keyword evidence="9" id="KW-1185">Reference proteome</keyword>
<feature type="transmembrane region" description="Helical" evidence="5">
    <location>
        <begin position="324"/>
        <end position="344"/>
    </location>
</feature>
<evidence type="ECO:0000256" key="6">
    <source>
        <dbReference type="RuleBase" id="RU000320"/>
    </source>
</evidence>
<evidence type="ECO:0000256" key="2">
    <source>
        <dbReference type="ARBA" id="ARBA00022692"/>
    </source>
</evidence>
<feature type="transmembrane region" description="Helical" evidence="5">
    <location>
        <begin position="468"/>
        <end position="493"/>
    </location>
</feature>
<dbReference type="PANTHER" id="PTHR22773">
    <property type="entry name" value="NADH DEHYDROGENASE"/>
    <property type="match status" value="1"/>
</dbReference>
<feature type="transmembrane region" description="Helical" evidence="5">
    <location>
        <begin position="147"/>
        <end position="164"/>
    </location>
</feature>
<accession>A0ABW0HT56</accession>
<evidence type="ECO:0000313" key="9">
    <source>
        <dbReference type="Proteomes" id="UP001596113"/>
    </source>
</evidence>
<feature type="transmembrane region" description="Helical" evidence="5">
    <location>
        <begin position="221"/>
        <end position="246"/>
    </location>
</feature>
<keyword evidence="5" id="KW-0874">Quinone</keyword>